<name>A0AAI9TLQ3_PENTH</name>
<proteinExistence type="predicted"/>
<evidence type="ECO:0000313" key="1">
    <source>
        <dbReference type="EMBL" id="KAJ9489534.1"/>
    </source>
</evidence>
<dbReference type="EMBL" id="LACB01000082">
    <property type="protein sequence ID" value="KAJ9489534.1"/>
    <property type="molecule type" value="Genomic_DNA"/>
</dbReference>
<organism evidence="1 2">
    <name type="scientific">Penicillium thymicola</name>
    <dbReference type="NCBI Taxonomy" id="293382"/>
    <lineage>
        <taxon>Eukaryota</taxon>
        <taxon>Fungi</taxon>
        <taxon>Dikarya</taxon>
        <taxon>Ascomycota</taxon>
        <taxon>Pezizomycotina</taxon>
        <taxon>Eurotiomycetes</taxon>
        <taxon>Eurotiomycetidae</taxon>
        <taxon>Eurotiales</taxon>
        <taxon>Aspergillaceae</taxon>
        <taxon>Penicillium</taxon>
    </lineage>
</organism>
<evidence type="ECO:0000313" key="2">
    <source>
        <dbReference type="Proteomes" id="UP001227192"/>
    </source>
</evidence>
<comment type="caution">
    <text evidence="1">The sequence shown here is derived from an EMBL/GenBank/DDBJ whole genome shotgun (WGS) entry which is preliminary data.</text>
</comment>
<accession>A0AAI9TLQ3</accession>
<dbReference type="Proteomes" id="UP001227192">
    <property type="component" value="Unassembled WGS sequence"/>
</dbReference>
<dbReference type="AlphaFoldDB" id="A0AAI9TLQ3"/>
<reference evidence="1" key="2">
    <citation type="journal article" date="2016" name="Fungal Biol.">
        <title>Ochratoxin A production by Penicillium thymicola.</title>
        <authorList>
            <person name="Nguyen H.D.T."/>
            <person name="McMullin D.R."/>
            <person name="Ponomareva E."/>
            <person name="Riley R."/>
            <person name="Pomraning K.R."/>
            <person name="Baker S.E."/>
            <person name="Seifert K.A."/>
        </authorList>
    </citation>
    <scope>NUCLEOTIDE SEQUENCE</scope>
    <source>
        <strain evidence="1">DAOM 180753</strain>
    </source>
</reference>
<keyword evidence="2" id="KW-1185">Reference proteome</keyword>
<protein>
    <submittedName>
        <fullName evidence="1">Uncharacterized protein</fullName>
    </submittedName>
</protein>
<sequence length="70" mass="7946">MDSKTALTVLICANGGKGFVDSRDSNGKIDTLEVGPETGNRLRIFILDEGRDTFVHQDVQMRRFFQVWKD</sequence>
<gene>
    <name evidence="1" type="ORF">VN97_g3746</name>
</gene>
<reference evidence="1" key="1">
    <citation type="submission" date="2015-06" db="EMBL/GenBank/DDBJ databases">
        <authorList>
            <person name="Nguyen H."/>
        </authorList>
    </citation>
    <scope>NUCLEOTIDE SEQUENCE</scope>
    <source>
        <strain evidence="1">DAOM 180753</strain>
    </source>
</reference>